<protein>
    <submittedName>
        <fullName evidence="2">Uncharacterized protein</fullName>
    </submittedName>
</protein>
<name>A0A9P0ZTE5_CUSEU</name>
<feature type="compositionally biased region" description="Basic residues" evidence="1">
    <location>
        <begin position="63"/>
        <end position="74"/>
    </location>
</feature>
<feature type="region of interest" description="Disordered" evidence="1">
    <location>
        <begin position="1"/>
        <end position="77"/>
    </location>
</feature>
<evidence type="ECO:0000256" key="1">
    <source>
        <dbReference type="SAM" id="MobiDB-lite"/>
    </source>
</evidence>
<comment type="caution">
    <text evidence="2">The sequence shown here is derived from an EMBL/GenBank/DDBJ whole genome shotgun (WGS) entry which is preliminary data.</text>
</comment>
<dbReference type="AlphaFoldDB" id="A0A9P0ZTE5"/>
<dbReference type="EMBL" id="CAMAPE010000065">
    <property type="protein sequence ID" value="CAH9114409.1"/>
    <property type="molecule type" value="Genomic_DNA"/>
</dbReference>
<accession>A0A9P0ZTE5</accession>
<reference evidence="2" key="1">
    <citation type="submission" date="2022-07" db="EMBL/GenBank/DDBJ databases">
        <authorList>
            <person name="Macas J."/>
            <person name="Novak P."/>
            <person name="Neumann P."/>
        </authorList>
    </citation>
    <scope>NUCLEOTIDE SEQUENCE</scope>
</reference>
<proteinExistence type="predicted"/>
<dbReference type="Proteomes" id="UP001152484">
    <property type="component" value="Unassembled WGS sequence"/>
</dbReference>
<sequence length="218" mass="22680">MRSQEESNPAQAFAGHLQQPAQPQPAGGQQQQGQQHPQGPGQQQPFGGKAPRGRGQRGGHGGRGQHGRGGRGQRGRSYGQYQLGHAYAPHFGYGYPPSGYFPGGAPHAGILGAPGSAGMSVQSNFYTYALSTFSTNHGYAGSSPVEGNSVPPPVVCQICYAPGHPASTCPSRFVQPTAPALGAQTPDASNLVWYPDSGASAHMTPHSRILSHKSFSLN</sequence>
<feature type="compositionally biased region" description="Polar residues" evidence="1">
    <location>
        <begin position="1"/>
        <end position="10"/>
    </location>
</feature>
<feature type="non-terminal residue" evidence="2">
    <location>
        <position position="218"/>
    </location>
</feature>
<dbReference type="OrthoDB" id="1845088at2759"/>
<feature type="compositionally biased region" description="Low complexity" evidence="1">
    <location>
        <begin position="18"/>
        <end position="49"/>
    </location>
</feature>
<keyword evidence="3" id="KW-1185">Reference proteome</keyword>
<evidence type="ECO:0000313" key="2">
    <source>
        <dbReference type="EMBL" id="CAH9114409.1"/>
    </source>
</evidence>
<organism evidence="2 3">
    <name type="scientific">Cuscuta europaea</name>
    <name type="common">European dodder</name>
    <dbReference type="NCBI Taxonomy" id="41803"/>
    <lineage>
        <taxon>Eukaryota</taxon>
        <taxon>Viridiplantae</taxon>
        <taxon>Streptophyta</taxon>
        <taxon>Embryophyta</taxon>
        <taxon>Tracheophyta</taxon>
        <taxon>Spermatophyta</taxon>
        <taxon>Magnoliopsida</taxon>
        <taxon>eudicotyledons</taxon>
        <taxon>Gunneridae</taxon>
        <taxon>Pentapetalae</taxon>
        <taxon>asterids</taxon>
        <taxon>lamiids</taxon>
        <taxon>Solanales</taxon>
        <taxon>Convolvulaceae</taxon>
        <taxon>Cuscuteae</taxon>
        <taxon>Cuscuta</taxon>
        <taxon>Cuscuta subgen. Cuscuta</taxon>
    </lineage>
</organism>
<evidence type="ECO:0000313" key="3">
    <source>
        <dbReference type="Proteomes" id="UP001152484"/>
    </source>
</evidence>
<gene>
    <name evidence="2" type="ORF">CEURO_LOCUS20356</name>
</gene>